<name>A0A812LZF8_SYMPI</name>
<sequence length="320" mass="36639">MLRSLLDSVLEGPTAQARVPPHLLAKRELPPGNWSNIYVMYLAACKSKKIEAASLRTFYTVVKTWKPCLKFRKKSTHSTCFECDKIRAKMRHAKSFWEHASAADELLGHLTLTWRCRQEYWAARAQSRLRENLLTLIIDGFDKSKPVLPRWGRGRTPKSTIFEKHNRPHVNISAVYAHGYCCNVFLSDEYMSVGGNYSWETMMVTINECWKLCRDKNQSLPAALWIQADNTVKEIKNSLSGRVCSALVQSGVFQEAGLFEEKMTPTFEARGETFNVFIIDTVRPWSDILPQPVTLSGAYRPRDESDSSQIPHSFLFKKRA</sequence>
<dbReference type="EMBL" id="CAJNIZ010006952">
    <property type="protein sequence ID" value="CAE7253955.1"/>
    <property type="molecule type" value="Genomic_DNA"/>
</dbReference>
<evidence type="ECO:0000313" key="3">
    <source>
        <dbReference type="Proteomes" id="UP000649617"/>
    </source>
</evidence>
<comment type="caution">
    <text evidence="2">The sequence shown here is derived from an EMBL/GenBank/DDBJ whole genome shotgun (WGS) entry which is preliminary data.</text>
</comment>
<feature type="non-terminal residue" evidence="2">
    <location>
        <position position="1"/>
    </location>
</feature>
<reference evidence="2" key="1">
    <citation type="submission" date="2021-02" db="EMBL/GenBank/DDBJ databases">
        <authorList>
            <person name="Dougan E. K."/>
            <person name="Rhodes N."/>
            <person name="Thang M."/>
            <person name="Chan C."/>
        </authorList>
    </citation>
    <scope>NUCLEOTIDE SEQUENCE</scope>
</reference>
<proteinExistence type="predicted"/>
<dbReference type="OrthoDB" id="423487at2759"/>
<dbReference type="Proteomes" id="UP000649617">
    <property type="component" value="Unassembled WGS sequence"/>
</dbReference>
<dbReference type="InterPro" id="IPR057191">
    <property type="entry name" value="DUF7869"/>
</dbReference>
<dbReference type="PANTHER" id="PTHR33153">
    <property type="entry name" value="MYND-TYPE DOMAIN-CONTAINING PROTEIN"/>
    <property type="match status" value="1"/>
</dbReference>
<gene>
    <name evidence="2" type="ORF">SPIL2461_LOCUS5020</name>
</gene>
<dbReference type="AlphaFoldDB" id="A0A812LZF8"/>
<evidence type="ECO:0000259" key="1">
    <source>
        <dbReference type="Pfam" id="PF25273"/>
    </source>
</evidence>
<evidence type="ECO:0000313" key="2">
    <source>
        <dbReference type="EMBL" id="CAE7253955.1"/>
    </source>
</evidence>
<keyword evidence="3" id="KW-1185">Reference proteome</keyword>
<protein>
    <recommendedName>
        <fullName evidence="1">DUF7869 domain-containing protein</fullName>
    </recommendedName>
</protein>
<dbReference type="Pfam" id="PF25273">
    <property type="entry name" value="DUF7869"/>
    <property type="match status" value="1"/>
</dbReference>
<accession>A0A812LZF8</accession>
<organism evidence="2 3">
    <name type="scientific">Symbiodinium pilosum</name>
    <name type="common">Dinoflagellate</name>
    <dbReference type="NCBI Taxonomy" id="2952"/>
    <lineage>
        <taxon>Eukaryota</taxon>
        <taxon>Sar</taxon>
        <taxon>Alveolata</taxon>
        <taxon>Dinophyceae</taxon>
        <taxon>Suessiales</taxon>
        <taxon>Symbiodiniaceae</taxon>
        <taxon>Symbiodinium</taxon>
    </lineage>
</organism>
<dbReference type="PANTHER" id="PTHR33153:SF3">
    <property type="entry name" value="TRAFFICKING PROTEIN PARTICLE COMPLEX SUBUNIT 11 DOMAIN-CONTAINING PROTEIN"/>
    <property type="match status" value="1"/>
</dbReference>
<feature type="domain" description="DUF7869" evidence="1">
    <location>
        <begin position="167"/>
        <end position="256"/>
    </location>
</feature>